<feature type="compositionally biased region" description="Basic and acidic residues" evidence="4">
    <location>
        <begin position="288"/>
        <end position="298"/>
    </location>
</feature>
<dbReference type="SUPFAM" id="SSF51338">
    <property type="entry name" value="Composite domain of metallo-dependent hydrolases"/>
    <property type="match status" value="1"/>
</dbReference>
<evidence type="ECO:0000259" key="5">
    <source>
        <dbReference type="Pfam" id="PF01979"/>
    </source>
</evidence>
<dbReference type="InterPro" id="IPR006680">
    <property type="entry name" value="Amidohydro-rel"/>
</dbReference>
<dbReference type="PROSITE" id="PS00483">
    <property type="entry name" value="DIHYDROOROTASE_2"/>
    <property type="match status" value="1"/>
</dbReference>
<dbReference type="SUPFAM" id="SSF51556">
    <property type="entry name" value="Metallo-dependent hydrolases"/>
    <property type="match status" value="1"/>
</dbReference>
<dbReference type="PANTHER" id="PTHR43668:SF2">
    <property type="entry name" value="ALLANTOINASE"/>
    <property type="match status" value="1"/>
</dbReference>
<dbReference type="PROSITE" id="PS00482">
    <property type="entry name" value="DIHYDROOROTASE_1"/>
    <property type="match status" value="1"/>
</dbReference>
<dbReference type="InterPro" id="IPR032466">
    <property type="entry name" value="Metal_Hydrolase"/>
</dbReference>
<dbReference type="EMBL" id="AUZY01012666">
    <property type="protein sequence ID" value="EQD28419.1"/>
    <property type="molecule type" value="Genomic_DNA"/>
</dbReference>
<keyword evidence="3 6" id="KW-0378">Hydrolase</keyword>
<dbReference type="GO" id="GO:0046872">
    <property type="term" value="F:metal ion binding"/>
    <property type="evidence" value="ECO:0007669"/>
    <property type="project" value="UniProtKB-KW"/>
</dbReference>
<evidence type="ECO:0000256" key="2">
    <source>
        <dbReference type="ARBA" id="ARBA00022723"/>
    </source>
</evidence>
<feature type="domain" description="Amidohydrolase-related" evidence="5">
    <location>
        <begin position="46"/>
        <end position="363"/>
    </location>
</feature>
<dbReference type="Pfam" id="PF01979">
    <property type="entry name" value="Amidohydro_1"/>
    <property type="match status" value="1"/>
</dbReference>
<dbReference type="Gene3D" id="3.20.20.140">
    <property type="entry name" value="Metal-dependent hydrolases"/>
    <property type="match status" value="1"/>
</dbReference>
<dbReference type="EC" id="3.5.2.3" evidence="6"/>
<feature type="region of interest" description="Disordered" evidence="4">
    <location>
        <begin position="286"/>
        <end position="305"/>
    </location>
</feature>
<dbReference type="GO" id="GO:0004038">
    <property type="term" value="F:allantoinase activity"/>
    <property type="evidence" value="ECO:0007669"/>
    <property type="project" value="TreeGrafter"/>
</dbReference>
<evidence type="ECO:0000313" key="6">
    <source>
        <dbReference type="EMBL" id="EQD28419.1"/>
    </source>
</evidence>
<dbReference type="InterPro" id="IPR011059">
    <property type="entry name" value="Metal-dep_hydrolase_composite"/>
</dbReference>
<keyword evidence="2" id="KW-0479">Metal-binding</keyword>
<sequence length="434" mass="47686">MILAGRTWLEGKIRPIEIGIDEEGTIRAISRSLRGAPRHDVGESLLLPSATDLHVHFRDPGRESDPEDFATGTLQAALGGVGLVADMPNTRPRVDTLDRLRAKEARAQGRALVDVLLYAAATPRAPIDVLARRAGAFKLYLSPTTDVDEVPTSADLDLLLKRVAATNLPLSVHAENPDRFHREIEPASPPDWNRVRPVDAERTAVDSLLRGPRSLRLHVAHVTDATIAGRLRKEGDSFEATPHHLLLSERSGDGTKFKVNPPLRSERQRRALWEAFVRGDVPCLASDHAPHSPEEKQRPFPLAPSGMPNVETMLPLLLARVRAGDLPLPVLLAAACDRPARWIGQPRGRIAVGHRADLLVVDFRERRAIAARDLHAPCGWTAFEGWEGIFPREHYLRGRRIVEGGEFVGGLGGTIVRPEFAPARSTPHPRSVAE</sequence>
<evidence type="ECO:0000256" key="1">
    <source>
        <dbReference type="ARBA" id="ARBA00001947"/>
    </source>
</evidence>
<reference evidence="6" key="1">
    <citation type="submission" date="2013-08" db="EMBL/GenBank/DDBJ databases">
        <authorList>
            <person name="Mendez C."/>
            <person name="Richter M."/>
            <person name="Ferrer M."/>
            <person name="Sanchez J."/>
        </authorList>
    </citation>
    <scope>NUCLEOTIDE SEQUENCE</scope>
</reference>
<name>T0ZI50_9ZZZZ</name>
<comment type="cofactor">
    <cofactor evidence="1">
        <name>Zn(2+)</name>
        <dbReference type="ChEBI" id="CHEBI:29105"/>
    </cofactor>
</comment>
<proteinExistence type="predicted"/>
<dbReference type="AlphaFoldDB" id="T0ZI50"/>
<gene>
    <name evidence="6" type="ORF">B1B_18875</name>
</gene>
<dbReference type="GO" id="GO:0004151">
    <property type="term" value="F:dihydroorotase activity"/>
    <property type="evidence" value="ECO:0007669"/>
    <property type="project" value="UniProtKB-EC"/>
</dbReference>
<evidence type="ECO:0000256" key="4">
    <source>
        <dbReference type="SAM" id="MobiDB-lite"/>
    </source>
</evidence>
<organism evidence="6">
    <name type="scientific">mine drainage metagenome</name>
    <dbReference type="NCBI Taxonomy" id="410659"/>
    <lineage>
        <taxon>unclassified sequences</taxon>
        <taxon>metagenomes</taxon>
        <taxon>ecological metagenomes</taxon>
    </lineage>
</organism>
<evidence type="ECO:0000256" key="3">
    <source>
        <dbReference type="ARBA" id="ARBA00022801"/>
    </source>
</evidence>
<dbReference type="InterPro" id="IPR002195">
    <property type="entry name" value="Dihydroorotase_CS"/>
</dbReference>
<dbReference type="InterPro" id="IPR050138">
    <property type="entry name" value="DHOase/Allantoinase_Hydrolase"/>
</dbReference>
<protein>
    <submittedName>
        <fullName evidence="6">Dihydroorotase, multifunctional complex type</fullName>
        <ecNumber evidence="6">3.5.2.3</ecNumber>
    </submittedName>
</protein>
<comment type="caution">
    <text evidence="6">The sequence shown here is derived from an EMBL/GenBank/DDBJ whole genome shotgun (WGS) entry which is preliminary data.</text>
</comment>
<dbReference type="GO" id="GO:0006145">
    <property type="term" value="P:purine nucleobase catabolic process"/>
    <property type="evidence" value="ECO:0007669"/>
    <property type="project" value="TreeGrafter"/>
</dbReference>
<accession>T0ZI50</accession>
<dbReference type="GO" id="GO:0005737">
    <property type="term" value="C:cytoplasm"/>
    <property type="evidence" value="ECO:0007669"/>
    <property type="project" value="TreeGrafter"/>
</dbReference>
<dbReference type="PANTHER" id="PTHR43668">
    <property type="entry name" value="ALLANTOINASE"/>
    <property type="match status" value="1"/>
</dbReference>
<reference evidence="6" key="2">
    <citation type="journal article" date="2014" name="ISME J.">
        <title>Microbial stratification in low pH oxic and suboxic macroscopic growths along an acid mine drainage.</title>
        <authorList>
            <person name="Mendez-Garcia C."/>
            <person name="Mesa V."/>
            <person name="Sprenger R.R."/>
            <person name="Richter M."/>
            <person name="Diez M.S."/>
            <person name="Solano J."/>
            <person name="Bargiela R."/>
            <person name="Golyshina O.V."/>
            <person name="Manteca A."/>
            <person name="Ramos J.L."/>
            <person name="Gallego J.R."/>
            <person name="Llorente I."/>
            <person name="Martins Dos Santos V.A."/>
            <person name="Jensen O.N."/>
            <person name="Pelaez A.I."/>
            <person name="Sanchez J."/>
            <person name="Ferrer M."/>
        </authorList>
    </citation>
    <scope>NUCLEOTIDE SEQUENCE</scope>
</reference>